<feature type="transmembrane region" description="Helical" evidence="2">
    <location>
        <begin position="45"/>
        <end position="64"/>
    </location>
</feature>
<keyword evidence="4" id="KW-1185">Reference proteome</keyword>
<comment type="caution">
    <text evidence="3">The sequence shown here is derived from an EMBL/GenBank/DDBJ whole genome shotgun (WGS) entry which is preliminary data.</text>
</comment>
<reference evidence="3 4" key="1">
    <citation type="journal article" date="2013" name="ISME J.">
        <title>A metabolic model for members of the genus Tetrasphaera involved in enhanced biological phosphorus removal.</title>
        <authorList>
            <person name="Kristiansen R."/>
            <person name="Nguyen H.T.T."/>
            <person name="Saunders A.M."/>
            <person name="Nielsen J.L."/>
            <person name="Wimmer R."/>
            <person name="Le V.Q."/>
            <person name="McIlroy S.J."/>
            <person name="Petrovski S."/>
            <person name="Seviour R.J."/>
            <person name="Calteau A."/>
            <person name="Nielsen K.L."/>
            <person name="Nielsen P.H."/>
        </authorList>
    </citation>
    <scope>NUCLEOTIDE SEQUENCE [LARGE SCALE GENOMIC DNA]</scope>
    <source>
        <strain evidence="3 4">T1-X7</strain>
    </source>
</reference>
<name>A0A077M0L6_9MICO</name>
<keyword evidence="2" id="KW-0472">Membrane</keyword>
<dbReference type="Proteomes" id="UP000035721">
    <property type="component" value="Unassembled WGS sequence"/>
</dbReference>
<dbReference type="EMBL" id="CAJB01000237">
    <property type="protein sequence ID" value="CCH78642.1"/>
    <property type="molecule type" value="Genomic_DNA"/>
</dbReference>
<gene>
    <name evidence="3" type="ORF">BN12_3110008</name>
</gene>
<evidence type="ECO:0000256" key="1">
    <source>
        <dbReference type="SAM" id="MobiDB-lite"/>
    </source>
</evidence>
<dbReference type="RefSeq" id="WP_048555517.1">
    <property type="nucleotide sequence ID" value="NZ_HF570958.1"/>
</dbReference>
<feature type="compositionally biased region" description="Basic and acidic residues" evidence="1">
    <location>
        <begin position="297"/>
        <end position="311"/>
    </location>
</feature>
<proteinExistence type="predicted"/>
<keyword evidence="2" id="KW-0812">Transmembrane</keyword>
<feature type="region of interest" description="Disordered" evidence="1">
    <location>
        <begin position="290"/>
        <end position="319"/>
    </location>
</feature>
<keyword evidence="2" id="KW-1133">Transmembrane helix</keyword>
<feature type="transmembrane region" description="Helical" evidence="2">
    <location>
        <begin position="84"/>
        <end position="104"/>
    </location>
</feature>
<evidence type="ECO:0000313" key="4">
    <source>
        <dbReference type="Proteomes" id="UP000035721"/>
    </source>
</evidence>
<sequence length="319" mass="34425">MAALVTVLVAMTGATTVLWGWGRYLRGRFRVKDRAAAHSTRRSGVVMVVAGGLLLLLPEVPAVVLFGSHPESGVAGAFGAVATWMWRFGVGCGLAVVYGSMLLVREKVTRPIRESTEQGIASALSYVPVGPQGEARRMRRMPHLTDFPRDLPSLVEHDRMLTRRLLDYQRDLDLGADLPAMRDLSVPETAAAWAAMTRCDSLRPTGPQTRVVGDVLATAYGRAVADFAAALATAEDAARRLAVANLTPQETAALAETERLVAFIRSSHTTPQERAAAYATLIARLEGTRSEAGAAEQNDRSHPWLDVDERATGWSRPGS</sequence>
<dbReference type="STRING" id="1194083.BN12_3110008"/>
<feature type="transmembrane region" description="Helical" evidence="2">
    <location>
        <begin position="6"/>
        <end position="25"/>
    </location>
</feature>
<accession>A0A077M0L6</accession>
<evidence type="ECO:0000313" key="3">
    <source>
        <dbReference type="EMBL" id="CCH78642.1"/>
    </source>
</evidence>
<organism evidence="3 4">
    <name type="scientific">Nostocoides japonicum T1-X7</name>
    <dbReference type="NCBI Taxonomy" id="1194083"/>
    <lineage>
        <taxon>Bacteria</taxon>
        <taxon>Bacillati</taxon>
        <taxon>Actinomycetota</taxon>
        <taxon>Actinomycetes</taxon>
        <taxon>Micrococcales</taxon>
        <taxon>Intrasporangiaceae</taxon>
        <taxon>Nostocoides</taxon>
    </lineage>
</organism>
<protein>
    <submittedName>
        <fullName evidence="3">Uncharacterized protein</fullName>
    </submittedName>
</protein>
<dbReference type="OrthoDB" id="4948465at2"/>
<dbReference type="AlphaFoldDB" id="A0A077M0L6"/>
<evidence type="ECO:0000256" key="2">
    <source>
        <dbReference type="SAM" id="Phobius"/>
    </source>
</evidence>